<evidence type="ECO:0000256" key="1">
    <source>
        <dbReference type="SAM" id="Phobius"/>
    </source>
</evidence>
<name>A0A445CGL7_ARAHY</name>
<feature type="transmembrane region" description="Helical" evidence="1">
    <location>
        <begin position="370"/>
        <end position="393"/>
    </location>
</feature>
<keyword evidence="3" id="KW-1185">Reference proteome</keyword>
<reference evidence="2 3" key="1">
    <citation type="submission" date="2019-01" db="EMBL/GenBank/DDBJ databases">
        <title>Sequencing of cultivated peanut Arachis hypogaea provides insights into genome evolution and oil improvement.</title>
        <authorList>
            <person name="Chen X."/>
        </authorList>
    </citation>
    <scope>NUCLEOTIDE SEQUENCE [LARGE SCALE GENOMIC DNA]</scope>
    <source>
        <strain evidence="3">cv. Fuhuasheng</strain>
        <tissue evidence="2">Leaves</tissue>
    </source>
</reference>
<keyword evidence="1" id="KW-0472">Membrane</keyword>
<comment type="caution">
    <text evidence="2">The sequence shown here is derived from an EMBL/GenBank/DDBJ whole genome shotgun (WGS) entry which is preliminary data.</text>
</comment>
<proteinExistence type="predicted"/>
<dbReference type="AlphaFoldDB" id="A0A445CGL7"/>
<evidence type="ECO:0000313" key="2">
    <source>
        <dbReference type="EMBL" id="RYR50079.1"/>
    </source>
</evidence>
<evidence type="ECO:0008006" key="4">
    <source>
        <dbReference type="Google" id="ProtNLM"/>
    </source>
</evidence>
<dbReference type="Proteomes" id="UP000289738">
    <property type="component" value="Chromosome A07"/>
</dbReference>
<keyword evidence="1" id="KW-1133">Transmembrane helix</keyword>
<dbReference type="EMBL" id="SDMP01000007">
    <property type="protein sequence ID" value="RYR50079.1"/>
    <property type="molecule type" value="Genomic_DNA"/>
</dbReference>
<evidence type="ECO:0000313" key="3">
    <source>
        <dbReference type="Proteomes" id="UP000289738"/>
    </source>
</evidence>
<accession>A0A445CGL7</accession>
<sequence length="395" mass="44952">MSLRRKELFECISGVIEDTANLVVDCNSEIIRNIHEGVRFVCQNPFLFVVSCTMTFMVFQNGLCQNMENGMLRRVRQPQIKLYFEFQNVEADGIQNDLDVEDDRAVVYEGINGDNKEDFEATCEADNKDENGNMGIEAAAEIVMVPPAVSQSMDIPPCMHNLDLDAMHALEFSKYANIGVVDPEDGELRIGMEYSSRKSVVAAIRSYIISRGKKGSWEIRRYNGRHTCAIGTISQDHFELDSDTVVEAIRPLVEPTCPSRHINSNFLRAFKVTHLQKLVVNIGDSRTMEEYNINYKSAKTHERKHVGFTYSIFAQQRIEANMQQVGNIVVHRFDRQNEVFEVRKMPTEKVLVVDLARQTCDVGTFRQNDYHIAMLLLAMLTSISIGSCMCMMCTR</sequence>
<protein>
    <recommendedName>
        <fullName evidence="4">Transposase MuDR plant domain-containing protein</fullName>
    </recommendedName>
</protein>
<keyword evidence="1" id="KW-0812">Transmembrane</keyword>
<organism evidence="2 3">
    <name type="scientific">Arachis hypogaea</name>
    <name type="common">Peanut</name>
    <dbReference type="NCBI Taxonomy" id="3818"/>
    <lineage>
        <taxon>Eukaryota</taxon>
        <taxon>Viridiplantae</taxon>
        <taxon>Streptophyta</taxon>
        <taxon>Embryophyta</taxon>
        <taxon>Tracheophyta</taxon>
        <taxon>Spermatophyta</taxon>
        <taxon>Magnoliopsida</taxon>
        <taxon>eudicotyledons</taxon>
        <taxon>Gunneridae</taxon>
        <taxon>Pentapetalae</taxon>
        <taxon>rosids</taxon>
        <taxon>fabids</taxon>
        <taxon>Fabales</taxon>
        <taxon>Fabaceae</taxon>
        <taxon>Papilionoideae</taxon>
        <taxon>50 kb inversion clade</taxon>
        <taxon>dalbergioids sensu lato</taxon>
        <taxon>Dalbergieae</taxon>
        <taxon>Pterocarpus clade</taxon>
        <taxon>Arachis</taxon>
    </lineage>
</organism>
<gene>
    <name evidence="2" type="ORF">Ahy_A07g036636</name>
</gene>